<keyword evidence="3" id="KW-1185">Reference proteome</keyword>
<dbReference type="RefSeq" id="WP_146609949.1">
    <property type="nucleotide sequence ID" value="NZ_LIGK01000102.1"/>
</dbReference>
<reference evidence="2 3" key="1">
    <citation type="submission" date="2018-06" db="EMBL/GenBank/DDBJ databases">
        <title>Genomic Encyclopedia of Archaeal and Bacterial Type Strains, Phase II (KMG-II): from individual species to whole genera.</title>
        <authorList>
            <person name="Goeker M."/>
        </authorList>
    </citation>
    <scope>NUCLEOTIDE SEQUENCE [LARGE SCALE GENOMIC DNA]</scope>
    <source>
        <strain evidence="2 3">DSM 22011</strain>
    </source>
</reference>
<evidence type="ECO:0000313" key="2">
    <source>
        <dbReference type="EMBL" id="RAK13209.1"/>
    </source>
</evidence>
<evidence type="ECO:0008006" key="4">
    <source>
        <dbReference type="Google" id="ProtNLM"/>
    </source>
</evidence>
<evidence type="ECO:0000313" key="3">
    <source>
        <dbReference type="Proteomes" id="UP000249165"/>
    </source>
</evidence>
<comment type="caution">
    <text evidence="2">The sequence shown here is derived from an EMBL/GenBank/DDBJ whole genome shotgun (WGS) entry which is preliminary data.</text>
</comment>
<name>A0A327Y4A0_9RHOB</name>
<dbReference type="Proteomes" id="UP000249165">
    <property type="component" value="Unassembled WGS sequence"/>
</dbReference>
<gene>
    <name evidence="2" type="ORF">ATI53_103938</name>
</gene>
<protein>
    <recommendedName>
        <fullName evidence="4">GDSL-like lipase/acylhydrolase family protein</fullName>
    </recommendedName>
</protein>
<dbReference type="AlphaFoldDB" id="A0A327Y4A0"/>
<accession>A0A327Y4A0</accession>
<evidence type="ECO:0000256" key="1">
    <source>
        <dbReference type="SAM" id="MobiDB-lite"/>
    </source>
</evidence>
<dbReference type="OrthoDB" id="7867068at2"/>
<organism evidence="2 3">
    <name type="scientific">Salipiger aestuarii</name>
    <dbReference type="NCBI Taxonomy" id="568098"/>
    <lineage>
        <taxon>Bacteria</taxon>
        <taxon>Pseudomonadati</taxon>
        <taxon>Pseudomonadota</taxon>
        <taxon>Alphaproteobacteria</taxon>
        <taxon>Rhodobacterales</taxon>
        <taxon>Roseobacteraceae</taxon>
        <taxon>Salipiger</taxon>
    </lineage>
</organism>
<dbReference type="SUPFAM" id="SSF52266">
    <property type="entry name" value="SGNH hydrolase"/>
    <property type="match status" value="1"/>
</dbReference>
<feature type="region of interest" description="Disordered" evidence="1">
    <location>
        <begin position="177"/>
        <end position="202"/>
    </location>
</feature>
<dbReference type="EMBL" id="QLMG01000039">
    <property type="protein sequence ID" value="RAK13209.1"/>
    <property type="molecule type" value="Genomic_DNA"/>
</dbReference>
<sequence>MATDRPVFLLGDSNAVAIGLAARAAGRPIQGGPIGTGLDLEQPFYRVENGDFLLLGAKRASLVAEFRDLLRYDGPILCTAGFNALRFARRLHDFTVAQGAAHWSELISEQVMVQTIRDTRAQVLALYALLNAHGRRVYFLHSPQRGPARYLPTLRDFEARLIPMVTQTGARFLDIRDRITGPDGPRPEYARPDDPTHGNARMGALVLDALDDALSEER</sequence>
<proteinExistence type="predicted"/>
<feature type="compositionally biased region" description="Basic and acidic residues" evidence="1">
    <location>
        <begin position="177"/>
        <end position="196"/>
    </location>
</feature>